<dbReference type="Pfam" id="PF01389">
    <property type="entry name" value="OmpA_membrane"/>
    <property type="match status" value="1"/>
</dbReference>
<dbReference type="EMBL" id="CP000108">
    <property type="protein sequence ID" value="ABB28612.1"/>
    <property type="molecule type" value="Genomic_DNA"/>
</dbReference>
<dbReference type="Gene3D" id="2.40.160.20">
    <property type="match status" value="1"/>
</dbReference>
<dbReference type="GO" id="GO:0009279">
    <property type="term" value="C:cell outer membrane"/>
    <property type="evidence" value="ECO:0007669"/>
    <property type="project" value="InterPro"/>
</dbReference>
<accession>Q3AQW3</accession>
<organism evidence="2">
    <name type="scientific">Chlorobium chlorochromatii (strain CaD3)</name>
    <dbReference type="NCBI Taxonomy" id="340177"/>
    <lineage>
        <taxon>Bacteria</taxon>
        <taxon>Pseudomonadati</taxon>
        <taxon>Chlorobiota</taxon>
        <taxon>Chlorobiia</taxon>
        <taxon>Chlorobiales</taxon>
        <taxon>Chlorobiaceae</taxon>
        <taxon>Chlorobium/Pelodictyon group</taxon>
        <taxon>Chlorobium</taxon>
    </lineage>
</organism>
<protein>
    <recommendedName>
        <fullName evidence="1">Outer membrane protein OmpA-like transmembrane domain-containing protein</fullName>
    </recommendedName>
</protein>
<proteinExistence type="predicted"/>
<dbReference type="KEGG" id="cch:Cag_1352"/>
<dbReference type="eggNOG" id="COG3637">
    <property type="taxonomic scope" value="Bacteria"/>
</dbReference>
<dbReference type="AlphaFoldDB" id="Q3AQW3"/>
<reference evidence="2" key="1">
    <citation type="submission" date="2005-08" db="EMBL/GenBank/DDBJ databases">
        <title>Complete sequence of Chlorobium chlorochromatii CaD3.</title>
        <authorList>
            <person name="Copeland A."/>
            <person name="Lucas S."/>
            <person name="Lapidus A."/>
            <person name="Barry K."/>
            <person name="Detter J.C."/>
            <person name="Glavina T."/>
            <person name="Hammon N."/>
            <person name="Israni S."/>
            <person name="Pitluck S."/>
            <person name="Bryant D."/>
            <person name="Schmutz J."/>
            <person name="Larimer F."/>
            <person name="Land M."/>
            <person name="Kyrpides N."/>
            <person name="Ivanova N."/>
            <person name="Richardson P."/>
        </authorList>
    </citation>
    <scope>NUCLEOTIDE SEQUENCE [LARGE SCALE GENOMIC DNA]</scope>
    <source>
        <strain evidence="2">CaD3</strain>
    </source>
</reference>
<evidence type="ECO:0000259" key="1">
    <source>
        <dbReference type="Pfam" id="PF01389"/>
    </source>
</evidence>
<sequence>MVSIAGGAVTVTQNRGFVNGRVFTGYNFNKNIAVELGYLQTGDTTANIAGVSGTLVAYTGELKASVSGIDYSILIRPISNNEWNGLFIKAGGHYLEMDQKGSLTFAGIGTNTIKESVNGSGFLIGIGYDTPITDNIDLRSAYTYYGKIAGDSDSEANFFTIGLLAKF</sequence>
<name>Q3AQW3_CHLCH</name>
<feature type="domain" description="Outer membrane protein OmpA-like transmembrane" evidence="1">
    <location>
        <begin position="21"/>
        <end position="154"/>
    </location>
</feature>
<gene>
    <name evidence="2" type="ordered locus">Cag_1352</name>
</gene>
<dbReference type="InterPro" id="IPR011250">
    <property type="entry name" value="OMP/PagP_B-barrel"/>
</dbReference>
<dbReference type="InterPro" id="IPR000498">
    <property type="entry name" value="OmpA-like_TM_dom"/>
</dbReference>
<evidence type="ECO:0000313" key="2">
    <source>
        <dbReference type="EMBL" id="ABB28612.1"/>
    </source>
</evidence>
<dbReference type="STRING" id="340177.Cag_1352"/>
<dbReference type="SUPFAM" id="SSF56925">
    <property type="entry name" value="OMPA-like"/>
    <property type="match status" value="1"/>
</dbReference>
<dbReference type="HOGENOM" id="CLU_1591623_0_0_10"/>